<evidence type="ECO:0000313" key="1">
    <source>
        <dbReference type="EMBL" id="QCQ85000.1"/>
    </source>
</evidence>
<sequence length="83" mass="9054">MRLILCAVFDSKVGAYTPPFACKTKGEAIRSFSDACLDEKGTFIKHPSDFRLFYLGEYDDNSGMLHPVLPSPEPLIGADEVGG</sequence>
<reference evidence="1" key="1">
    <citation type="submission" date="2018-12" db="EMBL/GenBank/DDBJ databases">
        <title>Singled stranded DNA viruses identified in blackflies (Austrosimulium ungulatum) sampled in New Zealand.</title>
        <authorList>
            <person name="Kraberger S."/>
            <person name="Fontenele R.S."/>
            <person name="Schmidlin K."/>
            <person name="Walters M."/>
            <person name="Varsani A."/>
        </authorList>
    </citation>
    <scope>NUCLEOTIDE SEQUENCE [LARGE SCALE GENOMIC DNA]</scope>
    <source>
        <strain evidence="1">148</strain>
    </source>
</reference>
<name>A0A4P8PQ48_9VIRU</name>
<dbReference type="Pfam" id="PF20577">
    <property type="entry name" value="Phage_ORF5"/>
    <property type="match status" value="1"/>
</dbReference>
<accession>A0A4P8PQ48</accession>
<dbReference type="Proteomes" id="UP000322558">
    <property type="component" value="Segment"/>
</dbReference>
<proteinExistence type="predicted"/>
<dbReference type="EMBL" id="MK249205">
    <property type="protein sequence ID" value="QCQ85000.1"/>
    <property type="molecule type" value="Genomic_DNA"/>
</dbReference>
<organism evidence="1">
    <name type="scientific">Blackfly microvirus SF02</name>
    <dbReference type="NCBI Taxonomy" id="2576452"/>
    <lineage>
        <taxon>Viruses</taxon>
        <taxon>Monodnaviria</taxon>
        <taxon>Sangervirae</taxon>
        <taxon>Phixviricota</taxon>
        <taxon>Malgrandaviricetes</taxon>
        <taxon>Petitvirales</taxon>
        <taxon>Microviridae</taxon>
        <taxon>Microvirus</taxon>
    </lineage>
</organism>
<protein>
    <submittedName>
        <fullName evidence="1">Nonstructural protein</fullName>
    </submittedName>
</protein>
<dbReference type="InterPro" id="IPR046781">
    <property type="entry name" value="Phage_ORF5"/>
</dbReference>